<accession>A0A804IEZ2</accession>
<dbReference type="OMA" id="VHRSHIH"/>
<dbReference type="Gramene" id="Ma03_t22190.1">
    <property type="protein sequence ID" value="Ma03_p22190.1"/>
    <property type="gene ID" value="Ma03_g22190"/>
</dbReference>
<dbReference type="Proteomes" id="UP000012960">
    <property type="component" value="Unplaced"/>
</dbReference>
<evidence type="ECO:0000313" key="3">
    <source>
        <dbReference type="EnsemblPlants" id="Ma03_p22190.1"/>
    </source>
</evidence>
<dbReference type="EnsemblPlants" id="Ma03_t22190.1">
    <property type="protein sequence ID" value="Ma03_p22190.1"/>
    <property type="gene ID" value="Ma03_g22190"/>
</dbReference>
<organism evidence="3 4">
    <name type="scientific">Musa acuminata subsp. malaccensis</name>
    <name type="common">Wild banana</name>
    <name type="synonym">Musa malaccensis</name>
    <dbReference type="NCBI Taxonomy" id="214687"/>
    <lineage>
        <taxon>Eukaryota</taxon>
        <taxon>Viridiplantae</taxon>
        <taxon>Streptophyta</taxon>
        <taxon>Embryophyta</taxon>
        <taxon>Tracheophyta</taxon>
        <taxon>Spermatophyta</taxon>
        <taxon>Magnoliopsida</taxon>
        <taxon>Liliopsida</taxon>
        <taxon>Zingiberales</taxon>
        <taxon>Musaceae</taxon>
        <taxon>Musa</taxon>
    </lineage>
</organism>
<proteinExistence type="predicted"/>
<name>A0A804IEZ2_MUSAM</name>
<reference evidence="3" key="2">
    <citation type="submission" date="2021-05" db="UniProtKB">
        <authorList>
            <consortium name="EnsemblPlants"/>
        </authorList>
    </citation>
    <scope>IDENTIFICATION</scope>
    <source>
        <strain evidence="3">subsp. malaccensis</strain>
    </source>
</reference>
<evidence type="ECO:0000313" key="4">
    <source>
        <dbReference type="Proteomes" id="UP000012960"/>
    </source>
</evidence>
<evidence type="ECO:0000313" key="2">
    <source>
        <dbReference type="EMBL" id="CAG1850943.1"/>
    </source>
</evidence>
<gene>
    <name evidence="2" type="ORF">GSMUA_196230.1</name>
</gene>
<protein>
    <submittedName>
        <fullName evidence="2">(wild Malaysian banana) hypothetical protein</fullName>
    </submittedName>
</protein>
<dbReference type="PANTHER" id="PTHR33735">
    <property type="entry name" value="EXPRESSED PROTEIN"/>
    <property type="match status" value="1"/>
</dbReference>
<feature type="region of interest" description="Disordered" evidence="1">
    <location>
        <begin position="51"/>
        <end position="77"/>
    </location>
</feature>
<dbReference type="OrthoDB" id="783687at2759"/>
<reference evidence="2" key="1">
    <citation type="submission" date="2021-03" db="EMBL/GenBank/DDBJ databases">
        <authorList>
            <consortium name="Genoscope - CEA"/>
            <person name="William W."/>
        </authorList>
    </citation>
    <scope>NUCLEOTIDE SEQUENCE</scope>
    <source>
        <strain evidence="2">Doubled-haploid Pahang</strain>
    </source>
</reference>
<dbReference type="InParanoid" id="A0A804IEZ2"/>
<dbReference type="EMBL" id="HG996468">
    <property type="protein sequence ID" value="CAG1850943.1"/>
    <property type="molecule type" value="Genomic_DNA"/>
</dbReference>
<dbReference type="PANTHER" id="PTHR33735:SF2">
    <property type="entry name" value="OS09G0468900 PROTEIN"/>
    <property type="match status" value="1"/>
</dbReference>
<sequence length="215" mass="23437">MARSLLSPMPSSPQFSSIYRRLALLPCRFVGISTSFRAHRRLLFLRAAAQSPGPAGDDASSLSQEDAQKKNSKTAAPDLPSLPYPNIPIWARWVLGAAVILAVPFYRRFLKIEGEVKKTAKAAVGVVEKVAEATEKIAMEVAEALPENTKLKQVALEVEEIAEVVDNEAKLAETILEEVDDVVEKVDTLVEPIVDELEGGEGEVTRQGKDSKETI</sequence>
<keyword evidence="4" id="KW-1185">Reference proteome</keyword>
<evidence type="ECO:0000256" key="1">
    <source>
        <dbReference type="SAM" id="MobiDB-lite"/>
    </source>
</evidence>
<dbReference type="FunCoup" id="A0A804IEZ2">
    <property type="interactions" value="1239"/>
</dbReference>
<dbReference type="AlphaFoldDB" id="A0A804IEZ2"/>